<dbReference type="AlphaFoldDB" id="A0A2I1PBU1"/>
<evidence type="ECO:0000313" key="3">
    <source>
        <dbReference type="EMBL" id="PKZ42095.1"/>
    </source>
</evidence>
<dbReference type="InterPro" id="IPR029052">
    <property type="entry name" value="Metallo-depent_PP-like"/>
</dbReference>
<evidence type="ECO:0000259" key="1">
    <source>
        <dbReference type="Pfam" id="PF09423"/>
    </source>
</evidence>
<dbReference type="GO" id="GO:0016787">
    <property type="term" value="F:hydrolase activity"/>
    <property type="evidence" value="ECO:0007669"/>
    <property type="project" value="UniProtKB-KW"/>
</dbReference>
<protein>
    <submittedName>
        <fullName evidence="3">Glycoside hydrolase</fullName>
    </submittedName>
</protein>
<proteinExistence type="predicted"/>
<dbReference type="OrthoDB" id="9795624at2"/>
<dbReference type="Pfam" id="PF09423">
    <property type="entry name" value="PhoD"/>
    <property type="match status" value="1"/>
</dbReference>
<dbReference type="Pfam" id="PF25077">
    <property type="entry name" value="DUF7800"/>
    <property type="match status" value="1"/>
</dbReference>
<dbReference type="PANTHER" id="PTHR37031:SF2">
    <property type="entry name" value="PHOD-LIKE PHOSPHATASE METALLOPHOSPHATASE DOMAIN-CONTAINING PROTEIN"/>
    <property type="match status" value="1"/>
</dbReference>
<keyword evidence="4" id="KW-1185">Reference proteome</keyword>
<accession>A0A2I1PBU1</accession>
<dbReference type="InterPro" id="IPR018946">
    <property type="entry name" value="PhoD-like_MPP"/>
</dbReference>
<comment type="caution">
    <text evidence="3">The sequence shown here is derived from an EMBL/GenBank/DDBJ whole genome shotgun (WGS) entry which is preliminary data.</text>
</comment>
<name>A0A2I1PBU1_9MICO</name>
<dbReference type="PANTHER" id="PTHR37031">
    <property type="entry name" value="METALLOPHOSPHATASE BINDING DOMAIN PROTEIN"/>
    <property type="match status" value="1"/>
</dbReference>
<dbReference type="InterPro" id="IPR056702">
    <property type="entry name" value="DUF7800"/>
</dbReference>
<dbReference type="InterPro" id="IPR038607">
    <property type="entry name" value="PhoD-like_sf"/>
</dbReference>
<keyword evidence="3" id="KW-0378">Hydrolase</keyword>
<feature type="domain" description="PhoD-like phosphatase metallophosphatase" evidence="1">
    <location>
        <begin position="142"/>
        <end position="453"/>
    </location>
</feature>
<dbReference type="EMBL" id="PKIZ01000006">
    <property type="protein sequence ID" value="PKZ42095.1"/>
    <property type="molecule type" value="Genomic_DNA"/>
</dbReference>
<evidence type="ECO:0000313" key="4">
    <source>
        <dbReference type="Proteomes" id="UP000234206"/>
    </source>
</evidence>
<gene>
    <name evidence="3" type="ORF">CYJ76_04415</name>
</gene>
<evidence type="ECO:0000259" key="2">
    <source>
        <dbReference type="Pfam" id="PF25077"/>
    </source>
</evidence>
<sequence length="582" mass="64573">MAASIVIGPLLRHVDHGSAAIWVETDAPARVEVRAGEHTASASTFSAHGHHYAVVELTGLPSGLDSTYEVLVDDARAWPEADDPRPAPRLNTLTPGAAVDLGFGSCRTSVSHDAKGHRTHGVDALRTLGMANALGREDAPALPEMMLLLGDQVYADATSEAMQEFIASRRSLDEGPGKELADYEEYAHLYSLAWGEPWVRWLLASLPTLMIFDDHDVRDDWNTSAAWREEMEATDWWHDRIVAALGSYWVYQHLGNLSVAERAQDEIWREVVSRQRTDPHPDVTEVLDAFAERVDQHPDTYRWSYARDIGATRLVVVDSRAARVMERGERQMLDEREMQWLSDQLRGADGIEHVVVGTSLPFLLPRGLHHLEAWNEAVGNGVFGERAAAVAEWLRTTVDLEHWAAFHASFLRVCAMVGELARGERGPVPRSVLFLSGDVHHSYVSEVESASLLDDHDLTDDERAQAAAGEAPEMRVLQLVCSPIRNPLPTVMRYATAVLAHGLAVPLGAMAGRSAHVPAQPWRWRDVAGPWFTNNVALLRVDGEELEASWWTGEVRDGDHDHPVLVEVQTVDLDEDGRVRVE</sequence>
<dbReference type="SUPFAM" id="SSF56300">
    <property type="entry name" value="Metallo-dependent phosphatases"/>
    <property type="match status" value="1"/>
</dbReference>
<reference evidence="3 4" key="1">
    <citation type="submission" date="2017-12" db="EMBL/GenBank/DDBJ databases">
        <title>Phylogenetic diversity of female urinary microbiome.</title>
        <authorList>
            <person name="Thomas-White K."/>
            <person name="Wolfe A.J."/>
        </authorList>
    </citation>
    <scope>NUCLEOTIDE SEQUENCE [LARGE SCALE GENOMIC DNA]</scope>
    <source>
        <strain evidence="3 4">UMB1298</strain>
    </source>
</reference>
<dbReference type="Proteomes" id="UP000234206">
    <property type="component" value="Unassembled WGS sequence"/>
</dbReference>
<dbReference type="Gene3D" id="3.60.21.70">
    <property type="entry name" value="PhoD-like phosphatase"/>
    <property type="match status" value="1"/>
</dbReference>
<organism evidence="3 4">
    <name type="scientific">Kytococcus schroeteri</name>
    <dbReference type="NCBI Taxonomy" id="138300"/>
    <lineage>
        <taxon>Bacteria</taxon>
        <taxon>Bacillati</taxon>
        <taxon>Actinomycetota</taxon>
        <taxon>Actinomycetes</taxon>
        <taxon>Micrococcales</taxon>
        <taxon>Kytococcaceae</taxon>
        <taxon>Kytococcus</taxon>
    </lineage>
</organism>
<feature type="domain" description="DUF7800" evidence="2">
    <location>
        <begin position="3"/>
        <end position="88"/>
    </location>
</feature>
<dbReference type="RefSeq" id="WP_101849369.1">
    <property type="nucleotide sequence ID" value="NZ_JBHLVH010000027.1"/>
</dbReference>